<dbReference type="KEGG" id="hprf:HLPR_11130"/>
<proteinExistence type="predicted"/>
<sequence length="341" mass="39843">MEKKKKKSSREVKRKVLFYYMSSRLVDDKKTRIKGKGVKALIVNTFNENVKNNIEDGMKIKSKAIEHNEGDIVVDLLNIDDNYVFIRMAKEKDINSYQKRNKKNLKSEKITLEVDQYIEVYSFFILDLNKMIISLIYSQGAPGMKWFSELISDTTIKRNSNNRKYKVNTEISPIPNDNILYVINKMNFFTSFEMSFAIPSKDIFEEVTGKKVQRKMFKKMAEIDSKSVTIKISGGDDKLSNNYKEIKELAELVYDSRNDEITDIDGRRKVISKCKVTGRFGDGERQSLDLFDEMFTWQITLKHDSGKTYIPIEIIKRNLIIIYENLEDDLSNRIEISNLNF</sequence>
<gene>
    <name evidence="1" type="ORF">HLPR_11130</name>
</gene>
<dbReference type="RefSeq" id="WP_338537087.1">
    <property type="nucleotide sequence ID" value="NZ_AP028654.1"/>
</dbReference>
<protein>
    <submittedName>
        <fullName evidence="1">Uncharacterized protein</fullName>
    </submittedName>
</protein>
<reference evidence="1 2" key="1">
    <citation type="submission" date="2023-08" db="EMBL/GenBank/DDBJ databases">
        <title>Helicovermis profunda gen. nov., sp. nov., a novel mesophilic, fermentative bacterium within the Bacillota from a deep-sea hydrothermal vent chimney.</title>
        <authorList>
            <person name="Miyazaki U."/>
            <person name="Mizutani D."/>
            <person name="Hashimoto Y."/>
            <person name="Tame A."/>
            <person name="Sawayama S."/>
            <person name="Miyazaki J."/>
            <person name="Takai K."/>
            <person name="Nakagawa S."/>
        </authorList>
    </citation>
    <scope>NUCLEOTIDE SEQUENCE [LARGE SCALE GENOMIC DNA]</scope>
    <source>
        <strain evidence="1 2">S502</strain>
    </source>
</reference>
<evidence type="ECO:0000313" key="1">
    <source>
        <dbReference type="EMBL" id="BEP28782.1"/>
    </source>
</evidence>
<name>A0AAU9EAA2_9FIRM</name>
<evidence type="ECO:0000313" key="2">
    <source>
        <dbReference type="Proteomes" id="UP001321786"/>
    </source>
</evidence>
<dbReference type="Proteomes" id="UP001321786">
    <property type="component" value="Chromosome"/>
</dbReference>
<keyword evidence="2" id="KW-1185">Reference proteome</keyword>
<dbReference type="EMBL" id="AP028654">
    <property type="protein sequence ID" value="BEP28782.1"/>
    <property type="molecule type" value="Genomic_DNA"/>
</dbReference>
<accession>A0AAU9EAA2</accession>
<dbReference type="AlphaFoldDB" id="A0AAU9EAA2"/>
<organism evidence="1 2">
    <name type="scientific">Helicovermis profundi</name>
    <dbReference type="NCBI Taxonomy" id="3065157"/>
    <lineage>
        <taxon>Bacteria</taxon>
        <taxon>Bacillati</taxon>
        <taxon>Bacillota</taxon>
        <taxon>Clostridia</taxon>
        <taxon>Helicovermis</taxon>
    </lineage>
</organism>